<dbReference type="NCBIfam" id="TIGR00086">
    <property type="entry name" value="smpB"/>
    <property type="match status" value="1"/>
</dbReference>
<dbReference type="RefSeq" id="WP_111439512.1">
    <property type="nucleotide sequence ID" value="NZ_QKZI01000003.1"/>
</dbReference>
<dbReference type="GO" id="GO:0003723">
    <property type="term" value="F:RNA binding"/>
    <property type="evidence" value="ECO:0007669"/>
    <property type="project" value="UniProtKB-UniRule"/>
</dbReference>
<dbReference type="Gene3D" id="2.40.280.10">
    <property type="match status" value="1"/>
</dbReference>
<keyword evidence="5" id="KW-1185">Reference proteome</keyword>
<dbReference type="EMBL" id="QKZI01000003">
    <property type="protein sequence ID" value="PZX04859.1"/>
    <property type="molecule type" value="Genomic_DNA"/>
</dbReference>
<dbReference type="AlphaFoldDB" id="A0A2W7PCK7"/>
<evidence type="ECO:0000256" key="2">
    <source>
        <dbReference type="ARBA" id="ARBA00022884"/>
    </source>
</evidence>
<keyword evidence="1 3" id="KW-0963">Cytoplasm</keyword>
<dbReference type="InterPro" id="IPR023620">
    <property type="entry name" value="SmpB"/>
</dbReference>
<dbReference type="HAMAP" id="MF_00023">
    <property type="entry name" value="SmpB"/>
    <property type="match status" value="1"/>
</dbReference>
<gene>
    <name evidence="3" type="primary">smpB</name>
    <name evidence="4" type="ORF">C7437_103109</name>
</gene>
<dbReference type="NCBIfam" id="NF003843">
    <property type="entry name" value="PRK05422.1"/>
    <property type="match status" value="1"/>
</dbReference>
<comment type="subcellular location">
    <subcellularLocation>
        <location evidence="3">Cytoplasm</location>
    </subcellularLocation>
    <text evidence="3">The tmRNA-SmpB complex associates with stalled 70S ribosomes.</text>
</comment>
<evidence type="ECO:0000313" key="4">
    <source>
        <dbReference type="EMBL" id="PZX04859.1"/>
    </source>
</evidence>
<dbReference type="PANTHER" id="PTHR30308:SF2">
    <property type="entry name" value="SSRA-BINDING PROTEIN"/>
    <property type="match status" value="1"/>
</dbReference>
<dbReference type="Pfam" id="PF01668">
    <property type="entry name" value="SmpB"/>
    <property type="match status" value="1"/>
</dbReference>
<protein>
    <recommendedName>
        <fullName evidence="3">SsrA-binding protein</fullName>
    </recommendedName>
    <alternativeName>
        <fullName evidence="3">Small protein B</fullName>
    </alternativeName>
</protein>
<dbReference type="GO" id="GO:0005829">
    <property type="term" value="C:cytosol"/>
    <property type="evidence" value="ECO:0007669"/>
    <property type="project" value="TreeGrafter"/>
</dbReference>
<dbReference type="OrthoDB" id="9805462at2"/>
<sequence length="155" mass="18008">MSKKPENKILAQNKKANHDYYIEETIEAGIVLQGTEIKSIRNAKVQLKDAFIRIRNNEAWISNMHIGTYEQGNRFNHDPLRARKLLLHKKQISTLIGETKQDGYSIIPLKMYMKNGFAKVLIGVGKGKKEYDKRDVLKKKEAKRDMDRAFKAYNQ</sequence>
<dbReference type="GO" id="GO:0070930">
    <property type="term" value="P:trans-translation-dependent protein tagging"/>
    <property type="evidence" value="ECO:0007669"/>
    <property type="project" value="TreeGrafter"/>
</dbReference>
<evidence type="ECO:0000313" key="5">
    <source>
        <dbReference type="Proteomes" id="UP000248646"/>
    </source>
</evidence>
<comment type="function">
    <text evidence="3">Required for rescue of stalled ribosomes mediated by trans-translation. Binds to transfer-messenger RNA (tmRNA), required for stable association of tmRNA with ribosomes. tmRNA and SmpB together mimic tRNA shape, replacing the anticodon stem-loop with SmpB. tmRNA is encoded by the ssrA gene; the 2 termini fold to resemble tRNA(Ala) and it encodes a 'tag peptide', a short internal open reading frame. During trans-translation Ala-aminoacylated tmRNA acts like a tRNA, entering the A-site of stalled ribosomes, displacing the stalled mRNA. The ribosome then switches to translate the ORF on the tmRNA; the nascent peptide is terminated with the 'tag peptide' encoded by the tmRNA and targeted for degradation. The ribosome is freed to recommence translation, which seems to be the essential function of trans-translation.</text>
</comment>
<dbReference type="InterPro" id="IPR020081">
    <property type="entry name" value="SsrA-bd_prot_CS"/>
</dbReference>
<comment type="caution">
    <text evidence="4">The sequence shown here is derived from an EMBL/GenBank/DDBJ whole genome shotgun (WGS) entry which is preliminary data.</text>
</comment>
<dbReference type="CDD" id="cd09294">
    <property type="entry name" value="SmpB"/>
    <property type="match status" value="1"/>
</dbReference>
<dbReference type="SUPFAM" id="SSF74982">
    <property type="entry name" value="Small protein B (SmpB)"/>
    <property type="match status" value="1"/>
</dbReference>
<comment type="similarity">
    <text evidence="3">Belongs to the SmpB family.</text>
</comment>
<organism evidence="4 5">
    <name type="scientific">Psychrobacillus insolitus</name>
    <dbReference type="NCBI Taxonomy" id="1461"/>
    <lineage>
        <taxon>Bacteria</taxon>
        <taxon>Bacillati</taxon>
        <taxon>Bacillota</taxon>
        <taxon>Bacilli</taxon>
        <taxon>Bacillales</taxon>
        <taxon>Bacillaceae</taxon>
        <taxon>Psychrobacillus</taxon>
    </lineage>
</organism>
<dbReference type="GO" id="GO:0070929">
    <property type="term" value="P:trans-translation"/>
    <property type="evidence" value="ECO:0007669"/>
    <property type="project" value="UniProtKB-UniRule"/>
</dbReference>
<dbReference type="PANTHER" id="PTHR30308">
    <property type="entry name" value="TMRNA-BINDING COMPONENT OF TRANS-TRANSLATION TAGGING COMPLEX"/>
    <property type="match status" value="1"/>
</dbReference>
<proteinExistence type="inferred from homology"/>
<reference evidence="4 5" key="1">
    <citation type="submission" date="2018-06" db="EMBL/GenBank/DDBJ databases">
        <title>Genomic Encyclopedia of Type Strains, Phase IV (KMG-IV): sequencing the most valuable type-strain genomes for metagenomic binning, comparative biology and taxonomic classification.</title>
        <authorList>
            <person name="Goeker M."/>
        </authorList>
    </citation>
    <scope>NUCLEOTIDE SEQUENCE [LARGE SCALE GENOMIC DNA]</scope>
    <source>
        <strain evidence="4 5">DSM 5</strain>
    </source>
</reference>
<evidence type="ECO:0000256" key="1">
    <source>
        <dbReference type="ARBA" id="ARBA00022490"/>
    </source>
</evidence>
<dbReference type="Proteomes" id="UP000248646">
    <property type="component" value="Unassembled WGS sequence"/>
</dbReference>
<dbReference type="PROSITE" id="PS01317">
    <property type="entry name" value="SSRP"/>
    <property type="match status" value="1"/>
</dbReference>
<accession>A0A2W7PCK7</accession>
<keyword evidence="2 3" id="KW-0694">RNA-binding</keyword>
<evidence type="ECO:0000256" key="3">
    <source>
        <dbReference type="HAMAP-Rule" id="MF_00023"/>
    </source>
</evidence>
<dbReference type="InterPro" id="IPR000037">
    <property type="entry name" value="SsrA-bd_prot"/>
</dbReference>
<name>A0A2W7PCK7_9BACI</name>